<proteinExistence type="predicted"/>
<sequence length="132" mass="15400">MTTPMESSYPADWKRLAHKDWRRIRLHLRENDPEGAALFLQQSLEKFLKAYLLERGWKLKKTHELDALLEEACVHDPGLVSFQDLCERVSGYYLAERYPIGSQAPLPISAVERDVDQARHLIDHLFPEETLE</sequence>
<evidence type="ECO:0000313" key="2">
    <source>
        <dbReference type="EMBL" id="MBI3015857.1"/>
    </source>
</evidence>
<dbReference type="SUPFAM" id="SSF81593">
    <property type="entry name" value="Nucleotidyltransferase substrate binding subunit/domain"/>
    <property type="match status" value="1"/>
</dbReference>
<dbReference type="InterPro" id="IPR007842">
    <property type="entry name" value="HEPN_dom"/>
</dbReference>
<reference evidence="2" key="1">
    <citation type="submission" date="2020-07" db="EMBL/GenBank/DDBJ databases">
        <title>Huge and variable diversity of episymbiotic CPR bacteria and DPANN archaea in groundwater ecosystems.</title>
        <authorList>
            <person name="He C.Y."/>
            <person name="Keren R."/>
            <person name="Whittaker M."/>
            <person name="Farag I.F."/>
            <person name="Doudna J."/>
            <person name="Cate J.H.D."/>
            <person name="Banfield J.F."/>
        </authorList>
    </citation>
    <scope>NUCLEOTIDE SEQUENCE</scope>
    <source>
        <strain evidence="2">NC_groundwater_717_Ag_S-0.2um_59_8</strain>
    </source>
</reference>
<evidence type="ECO:0000313" key="3">
    <source>
        <dbReference type="Proteomes" id="UP000741360"/>
    </source>
</evidence>
<dbReference type="Gene3D" id="1.20.120.330">
    <property type="entry name" value="Nucleotidyltransferases domain 2"/>
    <property type="match status" value="1"/>
</dbReference>
<protein>
    <submittedName>
        <fullName evidence="2">HEPN domain-containing protein</fullName>
    </submittedName>
</protein>
<dbReference type="AlphaFoldDB" id="A0A932GS34"/>
<feature type="domain" description="HEPN" evidence="1">
    <location>
        <begin position="14"/>
        <end position="125"/>
    </location>
</feature>
<dbReference type="EMBL" id="JACPSX010000242">
    <property type="protein sequence ID" value="MBI3015857.1"/>
    <property type="molecule type" value="Genomic_DNA"/>
</dbReference>
<comment type="caution">
    <text evidence="2">The sequence shown here is derived from an EMBL/GenBank/DDBJ whole genome shotgun (WGS) entry which is preliminary data.</text>
</comment>
<accession>A0A932GS34</accession>
<dbReference type="Proteomes" id="UP000741360">
    <property type="component" value="Unassembled WGS sequence"/>
</dbReference>
<name>A0A932GS34_UNCTE</name>
<organism evidence="2 3">
    <name type="scientific">Tectimicrobiota bacterium</name>
    <dbReference type="NCBI Taxonomy" id="2528274"/>
    <lineage>
        <taxon>Bacteria</taxon>
        <taxon>Pseudomonadati</taxon>
        <taxon>Nitrospinota/Tectimicrobiota group</taxon>
        <taxon>Candidatus Tectimicrobiota</taxon>
    </lineage>
</organism>
<dbReference type="Pfam" id="PF05168">
    <property type="entry name" value="HEPN"/>
    <property type="match status" value="1"/>
</dbReference>
<gene>
    <name evidence="2" type="ORF">HYY65_12565</name>
</gene>
<evidence type="ECO:0000259" key="1">
    <source>
        <dbReference type="PROSITE" id="PS50910"/>
    </source>
</evidence>
<dbReference type="PROSITE" id="PS50910">
    <property type="entry name" value="HEPN"/>
    <property type="match status" value="1"/>
</dbReference>